<keyword evidence="1" id="KW-0732">Signal</keyword>
<comment type="caution">
    <text evidence="3">The sequence shown here is derived from an EMBL/GenBank/DDBJ whole genome shotgun (WGS) entry which is preliminary data.</text>
</comment>
<dbReference type="PANTHER" id="PTHR22642">
    <property type="entry name" value="IMIDAZOLONEPROPIONASE"/>
    <property type="match status" value="1"/>
</dbReference>
<feature type="chain" id="PRO_5037295340" description="Amidohydrolase 3 domain-containing protein" evidence="1">
    <location>
        <begin position="28"/>
        <end position="681"/>
    </location>
</feature>
<organism evidence="3 4">
    <name type="scientific">Gemmobacter aquaticus</name>
    <dbReference type="NCBI Taxonomy" id="490185"/>
    <lineage>
        <taxon>Bacteria</taxon>
        <taxon>Pseudomonadati</taxon>
        <taxon>Pseudomonadota</taxon>
        <taxon>Alphaproteobacteria</taxon>
        <taxon>Rhodobacterales</taxon>
        <taxon>Paracoccaceae</taxon>
        <taxon>Gemmobacter</taxon>
    </lineage>
</organism>
<feature type="domain" description="Amidohydrolase 3" evidence="2">
    <location>
        <begin position="108"/>
        <end position="592"/>
    </location>
</feature>
<dbReference type="Gene3D" id="2.30.40.10">
    <property type="entry name" value="Urease, subunit C, domain 1"/>
    <property type="match status" value="1"/>
</dbReference>
<dbReference type="EMBL" id="BMLP01000012">
    <property type="protein sequence ID" value="GGO38332.1"/>
    <property type="molecule type" value="Genomic_DNA"/>
</dbReference>
<feature type="signal peptide" evidence="1">
    <location>
        <begin position="1"/>
        <end position="27"/>
    </location>
</feature>
<dbReference type="Gene3D" id="3.10.310.70">
    <property type="match status" value="1"/>
</dbReference>
<sequence length="681" mass="73172">MLMRKTQYAAIGRRSFLRLLAYLSASAAPGALFADSGTLQQMGSTLVSTPEVTIFKAKRILTMAGDSAKAEAVAVVGARILAIGKLDDLIKAAGTQSYRIDSQFEDDVMIAGLIDQHVHPVLAALTLTVEIIAIEDWVLPGGTAKAALDPESYLQRLTDAVAAAPGDAPFVTWGYHHYWHGQVRRPELDAISATRPIIIWHRSAHEFILNTAALETLGITPEFISTFSDAAKEQSSFEAGHFYEQGGFAVMPKLAAVLATKDRLVAGLNLTREYLHSAGVTLACEPGGIVSKPLQDAQNVILGAADNPFRMYYMPDGKTMAQLHIDGDMIGETKAVLDWGSGRTAYLPGQVKLFADGAIYSQLMQVTEPYTDGHKGEWIMEPELFDRAFDAYWDAGYHIHIHQNGDGGLDLVLDALERSMRRNPRANHRTTIVHFGFAREDQVQRIQALGAIVSANPYYVTALSDRYAEIGLGPDRANRLVPVGDAAKRGISISFHSDMPMAPGQPLFLVWAAVNRTTSSGRVAGPDQRLSVEQALRAVTIDAAYSIEMETDVGSIEPGKLANFTILDADPFEVAPEAIKDIKVLATVSEGVAFPVLPPALKKASLDTSFRIAGIPPLGELLAAKGIAERGLRQGCSCCQPAQTSSCQPGALTASSAGCCSTNALGWSVAALWSTRLSQAT</sequence>
<evidence type="ECO:0000259" key="2">
    <source>
        <dbReference type="Pfam" id="PF07969"/>
    </source>
</evidence>
<dbReference type="SUPFAM" id="SSF51556">
    <property type="entry name" value="Metallo-dependent hydrolases"/>
    <property type="match status" value="1"/>
</dbReference>
<dbReference type="SUPFAM" id="SSF51338">
    <property type="entry name" value="Composite domain of metallo-dependent hydrolases"/>
    <property type="match status" value="1"/>
</dbReference>
<dbReference type="Proteomes" id="UP000598196">
    <property type="component" value="Unassembled WGS sequence"/>
</dbReference>
<evidence type="ECO:0000313" key="3">
    <source>
        <dbReference type="EMBL" id="GGO38332.1"/>
    </source>
</evidence>
<dbReference type="InterPro" id="IPR032466">
    <property type="entry name" value="Metal_Hydrolase"/>
</dbReference>
<reference evidence="3 4" key="1">
    <citation type="journal article" date="2014" name="Int. J. Syst. Evol. Microbiol.">
        <title>Complete genome sequence of Corynebacterium casei LMG S-19264T (=DSM 44701T), isolated from a smear-ripened cheese.</title>
        <authorList>
            <consortium name="US DOE Joint Genome Institute (JGI-PGF)"/>
            <person name="Walter F."/>
            <person name="Albersmeier A."/>
            <person name="Kalinowski J."/>
            <person name="Ruckert C."/>
        </authorList>
    </citation>
    <scope>NUCLEOTIDE SEQUENCE [LARGE SCALE GENOMIC DNA]</scope>
    <source>
        <strain evidence="3 4">CGMCC 1.7029</strain>
    </source>
</reference>
<dbReference type="GO" id="GO:0016810">
    <property type="term" value="F:hydrolase activity, acting on carbon-nitrogen (but not peptide) bonds"/>
    <property type="evidence" value="ECO:0007669"/>
    <property type="project" value="InterPro"/>
</dbReference>
<dbReference type="InterPro" id="IPR033932">
    <property type="entry name" value="YtcJ-like"/>
</dbReference>
<accession>A0A917YME4</accession>
<dbReference type="InterPro" id="IPR013108">
    <property type="entry name" value="Amidohydro_3"/>
</dbReference>
<dbReference type="Gene3D" id="3.20.20.140">
    <property type="entry name" value="Metal-dependent hydrolases"/>
    <property type="match status" value="1"/>
</dbReference>
<dbReference type="PANTHER" id="PTHR22642:SF2">
    <property type="entry name" value="PROTEIN LONG AFTER FAR-RED 3"/>
    <property type="match status" value="1"/>
</dbReference>
<keyword evidence="4" id="KW-1185">Reference proteome</keyword>
<dbReference type="InterPro" id="IPR011059">
    <property type="entry name" value="Metal-dep_hydrolase_composite"/>
</dbReference>
<name>A0A917YME4_9RHOB</name>
<protein>
    <recommendedName>
        <fullName evidence="2">Amidohydrolase 3 domain-containing protein</fullName>
    </recommendedName>
</protein>
<dbReference type="AlphaFoldDB" id="A0A917YME4"/>
<proteinExistence type="predicted"/>
<gene>
    <name evidence="3" type="ORF">GCM10010991_35460</name>
</gene>
<dbReference type="CDD" id="cd01300">
    <property type="entry name" value="YtcJ_like"/>
    <property type="match status" value="1"/>
</dbReference>
<evidence type="ECO:0000256" key="1">
    <source>
        <dbReference type="SAM" id="SignalP"/>
    </source>
</evidence>
<dbReference type="Pfam" id="PF07969">
    <property type="entry name" value="Amidohydro_3"/>
    <property type="match status" value="1"/>
</dbReference>
<evidence type="ECO:0000313" key="4">
    <source>
        <dbReference type="Proteomes" id="UP000598196"/>
    </source>
</evidence>